<evidence type="ECO:0000313" key="3">
    <source>
        <dbReference type="EMBL" id="MBU9696755.1"/>
    </source>
</evidence>
<accession>A0ABS6IZ18</accession>
<dbReference type="InterPro" id="IPR040079">
    <property type="entry name" value="Glutathione_S-Trfase"/>
</dbReference>
<dbReference type="Gene3D" id="1.20.1050.10">
    <property type="match status" value="1"/>
</dbReference>
<comment type="caution">
    <text evidence="3">The sequence shown here is derived from an EMBL/GenBank/DDBJ whole genome shotgun (WGS) entry which is preliminary data.</text>
</comment>
<evidence type="ECO:0000259" key="1">
    <source>
        <dbReference type="PROSITE" id="PS50404"/>
    </source>
</evidence>
<dbReference type="EMBL" id="JAAATX020000002">
    <property type="protein sequence ID" value="MBU9696755.1"/>
    <property type="molecule type" value="Genomic_DNA"/>
</dbReference>
<dbReference type="PANTHER" id="PTHR44051">
    <property type="entry name" value="GLUTATHIONE S-TRANSFERASE-RELATED"/>
    <property type="match status" value="1"/>
</dbReference>
<dbReference type="PROSITE" id="PS50405">
    <property type="entry name" value="GST_CTER"/>
    <property type="match status" value="1"/>
</dbReference>
<keyword evidence="4" id="KW-1185">Reference proteome</keyword>
<dbReference type="SUPFAM" id="SSF52833">
    <property type="entry name" value="Thioredoxin-like"/>
    <property type="match status" value="1"/>
</dbReference>
<dbReference type="InterPro" id="IPR010987">
    <property type="entry name" value="Glutathione-S-Trfase_C-like"/>
</dbReference>
<sequence length="219" mass="23503">MAYRLYGVQDFANLAAHVALEEAGVAYEAVFLDPDSGALKSPDHVARHPMGLVPALDTPDGPMFETGAILLYLGERHGLAPSQGASDRAAFLSWFVFVNNGLHPVVMDLIHPYRVSEEHARIVAGVARARLVERLAALEAVAGTRPRWLDPAQPGVLGIYISMLLRWMRAFPWAADLAISAQDFPALHAIAAACEARPAAIRAAAANGLSGRFFTDPEG</sequence>
<dbReference type="InterPro" id="IPR036249">
    <property type="entry name" value="Thioredoxin-like_sf"/>
</dbReference>
<dbReference type="Gene3D" id="3.40.30.10">
    <property type="entry name" value="Glutaredoxin"/>
    <property type="match status" value="1"/>
</dbReference>
<dbReference type="Pfam" id="PF02798">
    <property type="entry name" value="GST_N"/>
    <property type="match status" value="1"/>
</dbReference>
<name>A0ABS6IZ18_9RHOB</name>
<reference evidence="3 4" key="1">
    <citation type="submission" date="2021-06" db="EMBL/GenBank/DDBJ databases">
        <title>Rhodobacteraceae bacterium strain HSP-20.</title>
        <authorList>
            <person name="Chen W.-M."/>
        </authorList>
    </citation>
    <scope>NUCLEOTIDE SEQUENCE [LARGE SCALE GENOMIC DNA]</scope>
    <source>
        <strain evidence="3 4">HSP-20</strain>
    </source>
</reference>
<proteinExistence type="predicted"/>
<dbReference type="PROSITE" id="PS50404">
    <property type="entry name" value="GST_NTER"/>
    <property type="match status" value="1"/>
</dbReference>
<protein>
    <submittedName>
        <fullName evidence="3">Glutathione S-transferase family protein</fullName>
    </submittedName>
</protein>
<dbReference type="RefSeq" id="WP_161760831.1">
    <property type="nucleotide sequence ID" value="NZ_JAAATX020000002.1"/>
</dbReference>
<dbReference type="PANTHER" id="PTHR44051:SF8">
    <property type="entry name" value="GLUTATHIONE S-TRANSFERASE GSTA"/>
    <property type="match status" value="1"/>
</dbReference>
<dbReference type="InterPro" id="IPR036282">
    <property type="entry name" value="Glutathione-S-Trfase_C_sf"/>
</dbReference>
<dbReference type="SFLD" id="SFLDS00019">
    <property type="entry name" value="Glutathione_Transferase_(cytos"/>
    <property type="match status" value="1"/>
</dbReference>
<dbReference type="Proteomes" id="UP000731907">
    <property type="component" value="Unassembled WGS sequence"/>
</dbReference>
<organism evidence="3 4">
    <name type="scientific">Paragemmobacter amnigenus</name>
    <dbReference type="NCBI Taxonomy" id="2852097"/>
    <lineage>
        <taxon>Bacteria</taxon>
        <taxon>Pseudomonadati</taxon>
        <taxon>Pseudomonadota</taxon>
        <taxon>Alphaproteobacteria</taxon>
        <taxon>Rhodobacterales</taxon>
        <taxon>Paracoccaceae</taxon>
        <taxon>Paragemmobacter</taxon>
    </lineage>
</organism>
<evidence type="ECO:0000313" key="4">
    <source>
        <dbReference type="Proteomes" id="UP000731907"/>
    </source>
</evidence>
<dbReference type="SFLD" id="SFLDG00358">
    <property type="entry name" value="Main_(cytGST)"/>
    <property type="match status" value="1"/>
</dbReference>
<feature type="domain" description="GST C-terminal" evidence="2">
    <location>
        <begin position="84"/>
        <end position="217"/>
    </location>
</feature>
<gene>
    <name evidence="3" type="ORF">GU927_002735</name>
</gene>
<dbReference type="CDD" id="cd03057">
    <property type="entry name" value="GST_N_Beta"/>
    <property type="match status" value="1"/>
</dbReference>
<dbReference type="InterPro" id="IPR004045">
    <property type="entry name" value="Glutathione_S-Trfase_N"/>
</dbReference>
<feature type="domain" description="GST N-terminal" evidence="1">
    <location>
        <begin position="1"/>
        <end position="81"/>
    </location>
</feature>
<dbReference type="SUPFAM" id="SSF47616">
    <property type="entry name" value="GST C-terminal domain-like"/>
    <property type="match status" value="1"/>
</dbReference>
<evidence type="ECO:0000259" key="2">
    <source>
        <dbReference type="PROSITE" id="PS50405"/>
    </source>
</evidence>